<dbReference type="AlphaFoldDB" id="A0A382V384"/>
<reference evidence="1" key="1">
    <citation type="submission" date="2018-05" db="EMBL/GenBank/DDBJ databases">
        <authorList>
            <person name="Lanie J.A."/>
            <person name="Ng W.-L."/>
            <person name="Kazmierczak K.M."/>
            <person name="Andrzejewski T.M."/>
            <person name="Davidsen T.M."/>
            <person name="Wayne K.J."/>
            <person name="Tettelin H."/>
            <person name="Glass J.I."/>
            <person name="Rusch D."/>
            <person name="Podicherti R."/>
            <person name="Tsui H.-C.T."/>
            <person name="Winkler M.E."/>
        </authorList>
    </citation>
    <scope>NUCLEOTIDE SEQUENCE</scope>
</reference>
<organism evidence="1">
    <name type="scientific">marine metagenome</name>
    <dbReference type="NCBI Taxonomy" id="408172"/>
    <lineage>
        <taxon>unclassified sequences</taxon>
        <taxon>metagenomes</taxon>
        <taxon>ecological metagenomes</taxon>
    </lineage>
</organism>
<proteinExistence type="predicted"/>
<dbReference type="EMBL" id="UINC01148835">
    <property type="protein sequence ID" value="SVD40959.1"/>
    <property type="molecule type" value="Genomic_DNA"/>
</dbReference>
<sequence length="160" mass="18235">MHLELSFSKQEPLQRASVKVALVRQDLGDLAKAVANTDKRVRALEVVLCNCVKYQYSKYPILYSRSHSKYPSVKINPNLITARPLIDVIDALGDHRFIGNDPKKNRWGKAPEPDAEDIGYTSEFWIMDDAIKLAKLLGIKHKTIYLKETTHLRLKPYTSA</sequence>
<evidence type="ECO:0000313" key="1">
    <source>
        <dbReference type="EMBL" id="SVD40959.1"/>
    </source>
</evidence>
<gene>
    <name evidence="1" type="ORF">METZ01_LOCUS393813</name>
</gene>
<name>A0A382V384_9ZZZZ</name>
<accession>A0A382V384</accession>
<protein>
    <submittedName>
        <fullName evidence="1">Uncharacterized protein</fullName>
    </submittedName>
</protein>
<feature type="non-terminal residue" evidence="1">
    <location>
        <position position="160"/>
    </location>
</feature>